<keyword evidence="14" id="KW-1185">Reference proteome</keyword>
<dbReference type="Pfam" id="PF07787">
    <property type="entry name" value="TMEM43"/>
    <property type="match status" value="1"/>
</dbReference>
<sequence>MISQRFLISLFIALLLFQIVDCKKSSGTKSGTSGSSSTKPSTSSSNGKNKVYAGESEVSPLVEFLAGIILFFISFPILWLNEYKAAENEINLERAEKECTSTNCLEVNPNLEKRLIHINGQTKTENILKDKRFGIEVDNCLVLKRRVETYQWIRKEETEGVGKDKKIKVFFVTEWSAIPQESYENFENDDKDWTIKKKTKYAKEAYLGAYKLTKFQLKQAKDFKVITPKQEFVSICQQSFPQRTQEHIKIQDDYIYFNKIDGNFTVGDQRIRFQMIKCGDATVVSQQKGNSFEPYSLYVKNNQLLNDYDHKDSDHSIYVGEDLSQILKDKADENGIKKQLKHLLEPIKYIDWFLEKILTIHEVFDHKLKESRKLTLAIRFLGFLLMFFGLMFFFSPIVYVISWFPFLGRFMAELSTFLFALVSAMISIPLTLITIALAWLRFHPKRALVIFGIAFMIGFTVWVIISKKGSRQYQEEYDNY</sequence>
<gene>
    <name evidence="13" type="ORF">PSON_ATCC_30995.1.T1390170</name>
</gene>
<feature type="region of interest" description="Disordered" evidence="10">
    <location>
        <begin position="25"/>
        <end position="49"/>
    </location>
</feature>
<evidence type="ECO:0000256" key="8">
    <source>
        <dbReference type="ARBA" id="ARBA00023136"/>
    </source>
</evidence>
<dbReference type="Proteomes" id="UP000692954">
    <property type="component" value="Unassembled WGS sequence"/>
</dbReference>
<evidence type="ECO:0000256" key="5">
    <source>
        <dbReference type="ARBA" id="ARBA00022692"/>
    </source>
</evidence>
<accession>A0A8S1R5H8</accession>
<feature type="transmembrane region" description="Helical" evidence="11">
    <location>
        <begin position="61"/>
        <end position="80"/>
    </location>
</feature>
<evidence type="ECO:0000256" key="12">
    <source>
        <dbReference type="SAM" id="SignalP"/>
    </source>
</evidence>
<evidence type="ECO:0000256" key="11">
    <source>
        <dbReference type="SAM" id="Phobius"/>
    </source>
</evidence>
<dbReference type="GO" id="GO:0071763">
    <property type="term" value="P:nuclear membrane organization"/>
    <property type="evidence" value="ECO:0007669"/>
    <property type="project" value="TreeGrafter"/>
</dbReference>
<dbReference type="GO" id="GO:0005789">
    <property type="term" value="C:endoplasmic reticulum membrane"/>
    <property type="evidence" value="ECO:0007669"/>
    <property type="project" value="UniProtKB-SubCell"/>
</dbReference>
<feature type="chain" id="PRO_5035861277" evidence="12">
    <location>
        <begin position="23"/>
        <end position="480"/>
    </location>
</feature>
<comment type="similarity">
    <text evidence="4">Belongs to the TMEM43 family.</text>
</comment>
<evidence type="ECO:0000256" key="6">
    <source>
        <dbReference type="ARBA" id="ARBA00022824"/>
    </source>
</evidence>
<evidence type="ECO:0000256" key="3">
    <source>
        <dbReference type="ARBA" id="ARBA00004586"/>
    </source>
</evidence>
<organism evidence="13 14">
    <name type="scientific">Paramecium sonneborni</name>
    <dbReference type="NCBI Taxonomy" id="65129"/>
    <lineage>
        <taxon>Eukaryota</taxon>
        <taxon>Sar</taxon>
        <taxon>Alveolata</taxon>
        <taxon>Ciliophora</taxon>
        <taxon>Intramacronucleata</taxon>
        <taxon>Oligohymenophorea</taxon>
        <taxon>Peniculida</taxon>
        <taxon>Parameciidae</taxon>
        <taxon>Paramecium</taxon>
    </lineage>
</organism>
<evidence type="ECO:0000256" key="1">
    <source>
        <dbReference type="ARBA" id="ARBA00004127"/>
    </source>
</evidence>
<dbReference type="AlphaFoldDB" id="A0A8S1R5H8"/>
<feature type="signal peptide" evidence="12">
    <location>
        <begin position="1"/>
        <end position="22"/>
    </location>
</feature>
<evidence type="ECO:0000256" key="2">
    <source>
        <dbReference type="ARBA" id="ARBA00004259"/>
    </source>
</evidence>
<reference evidence="13" key="1">
    <citation type="submission" date="2021-01" db="EMBL/GenBank/DDBJ databases">
        <authorList>
            <consortium name="Genoscope - CEA"/>
            <person name="William W."/>
        </authorList>
    </citation>
    <scope>NUCLEOTIDE SEQUENCE</scope>
</reference>
<feature type="transmembrane region" description="Helical" evidence="11">
    <location>
        <begin position="416"/>
        <end position="440"/>
    </location>
</feature>
<keyword evidence="8 11" id="KW-0472">Membrane</keyword>
<dbReference type="PANTHER" id="PTHR13416:SF2">
    <property type="entry name" value="TRANSMEMBRANE PROTEIN 43"/>
    <property type="match status" value="1"/>
</dbReference>
<keyword evidence="6" id="KW-0256">Endoplasmic reticulum</keyword>
<feature type="transmembrane region" description="Helical" evidence="11">
    <location>
        <begin position="376"/>
        <end position="404"/>
    </location>
</feature>
<feature type="transmembrane region" description="Helical" evidence="11">
    <location>
        <begin position="447"/>
        <end position="465"/>
    </location>
</feature>
<dbReference type="EMBL" id="CAJJDN010000139">
    <property type="protein sequence ID" value="CAD8122657.1"/>
    <property type="molecule type" value="Genomic_DNA"/>
</dbReference>
<proteinExistence type="inferred from homology"/>
<dbReference type="GO" id="GO:0006629">
    <property type="term" value="P:lipid metabolic process"/>
    <property type="evidence" value="ECO:0007669"/>
    <property type="project" value="TreeGrafter"/>
</dbReference>
<comment type="caution">
    <text evidence="13">The sequence shown here is derived from an EMBL/GenBank/DDBJ whole genome shotgun (WGS) entry which is preliminary data.</text>
</comment>
<evidence type="ECO:0000256" key="4">
    <source>
        <dbReference type="ARBA" id="ARBA00006627"/>
    </source>
</evidence>
<dbReference type="GO" id="GO:0005637">
    <property type="term" value="C:nuclear inner membrane"/>
    <property type="evidence" value="ECO:0007669"/>
    <property type="project" value="TreeGrafter"/>
</dbReference>
<dbReference type="OrthoDB" id="410725at2759"/>
<keyword evidence="9" id="KW-0539">Nucleus</keyword>
<evidence type="ECO:0000256" key="7">
    <source>
        <dbReference type="ARBA" id="ARBA00022989"/>
    </source>
</evidence>
<keyword evidence="12" id="KW-0732">Signal</keyword>
<evidence type="ECO:0000313" key="13">
    <source>
        <dbReference type="EMBL" id="CAD8122657.1"/>
    </source>
</evidence>
<name>A0A8S1R5H8_9CILI</name>
<comment type="subcellular location">
    <subcellularLocation>
        <location evidence="1">Endomembrane system</location>
        <topology evidence="1">Multi-pass membrane protein</topology>
    </subcellularLocation>
    <subcellularLocation>
        <location evidence="3">Endoplasmic reticulum membrane</location>
    </subcellularLocation>
    <subcellularLocation>
        <location evidence="2">Nucleus envelope</location>
    </subcellularLocation>
</comment>
<evidence type="ECO:0000256" key="10">
    <source>
        <dbReference type="SAM" id="MobiDB-lite"/>
    </source>
</evidence>
<evidence type="ECO:0000256" key="9">
    <source>
        <dbReference type="ARBA" id="ARBA00023242"/>
    </source>
</evidence>
<dbReference type="PANTHER" id="PTHR13416">
    <property type="match status" value="1"/>
</dbReference>
<evidence type="ECO:0000313" key="14">
    <source>
        <dbReference type="Proteomes" id="UP000692954"/>
    </source>
</evidence>
<dbReference type="InterPro" id="IPR012430">
    <property type="entry name" value="TMEM43_fam"/>
</dbReference>
<protein>
    <submittedName>
        <fullName evidence="13">Uncharacterized protein</fullName>
    </submittedName>
</protein>
<keyword evidence="5 11" id="KW-0812">Transmembrane</keyword>
<keyword evidence="7 11" id="KW-1133">Transmembrane helix</keyword>